<organism evidence="4 5">
    <name type="scientific">Lachancea mirantina</name>
    <dbReference type="NCBI Taxonomy" id="1230905"/>
    <lineage>
        <taxon>Eukaryota</taxon>
        <taxon>Fungi</taxon>
        <taxon>Dikarya</taxon>
        <taxon>Ascomycota</taxon>
        <taxon>Saccharomycotina</taxon>
        <taxon>Saccharomycetes</taxon>
        <taxon>Saccharomycetales</taxon>
        <taxon>Saccharomycetaceae</taxon>
        <taxon>Lachancea</taxon>
    </lineage>
</organism>
<dbReference type="InterPro" id="IPR050425">
    <property type="entry name" value="NAD(P)_dehydrat-like"/>
</dbReference>
<keyword evidence="1" id="KW-0560">Oxidoreductase</keyword>
<comment type="similarity">
    <text evidence="2">Belongs to the NAD(P)-dependent epimerase/dehydratase family. Dihydroflavonol-4-reductase subfamily.</text>
</comment>
<gene>
    <name evidence="4" type="ORF">LAMI_0B00716G</name>
</gene>
<dbReference type="GO" id="GO:0016616">
    <property type="term" value="F:oxidoreductase activity, acting on the CH-OH group of donors, NAD or NADP as acceptor"/>
    <property type="evidence" value="ECO:0007669"/>
    <property type="project" value="TreeGrafter"/>
</dbReference>
<proteinExistence type="inferred from homology"/>
<dbReference type="InterPro" id="IPR001509">
    <property type="entry name" value="Epimerase_deHydtase"/>
</dbReference>
<reference evidence="4 5" key="1">
    <citation type="submission" date="2016-03" db="EMBL/GenBank/DDBJ databases">
        <authorList>
            <person name="Devillers H."/>
        </authorList>
    </citation>
    <scope>NUCLEOTIDE SEQUENCE [LARGE SCALE GENOMIC DNA]</scope>
    <source>
        <strain evidence="4">CBS 11717</strain>
    </source>
</reference>
<dbReference type="OrthoDB" id="2735536at2759"/>
<evidence type="ECO:0000256" key="1">
    <source>
        <dbReference type="ARBA" id="ARBA00023002"/>
    </source>
</evidence>
<dbReference type="SUPFAM" id="SSF51735">
    <property type="entry name" value="NAD(P)-binding Rossmann-fold domains"/>
    <property type="match status" value="1"/>
</dbReference>
<feature type="domain" description="NAD-dependent epimerase/dehydratase" evidence="3">
    <location>
        <begin position="5"/>
        <end position="212"/>
    </location>
</feature>
<dbReference type="AlphaFoldDB" id="A0A1G4IT92"/>
<evidence type="ECO:0000259" key="3">
    <source>
        <dbReference type="Pfam" id="PF01370"/>
    </source>
</evidence>
<dbReference type="STRING" id="1230905.A0A1G4IT92"/>
<dbReference type="EMBL" id="LT598464">
    <property type="protein sequence ID" value="SCU80074.1"/>
    <property type="molecule type" value="Genomic_DNA"/>
</dbReference>
<protein>
    <submittedName>
        <fullName evidence="4">LAMI_0B00716g1_1</fullName>
    </submittedName>
</protein>
<name>A0A1G4IT92_9SACH</name>
<evidence type="ECO:0000256" key="2">
    <source>
        <dbReference type="ARBA" id="ARBA00023445"/>
    </source>
</evidence>
<dbReference type="PANTHER" id="PTHR10366:SF564">
    <property type="entry name" value="STEROL-4-ALPHA-CARBOXYLATE 3-DEHYDROGENASE, DECARBOXYLATING"/>
    <property type="match status" value="1"/>
</dbReference>
<dbReference type="Gene3D" id="3.40.50.720">
    <property type="entry name" value="NAD(P)-binding Rossmann-like Domain"/>
    <property type="match status" value="1"/>
</dbReference>
<accession>A0A1G4IT92</accession>
<evidence type="ECO:0000313" key="4">
    <source>
        <dbReference type="EMBL" id="SCU80074.1"/>
    </source>
</evidence>
<evidence type="ECO:0000313" key="5">
    <source>
        <dbReference type="Proteomes" id="UP000191024"/>
    </source>
</evidence>
<dbReference type="Pfam" id="PF01370">
    <property type="entry name" value="Epimerase"/>
    <property type="match status" value="1"/>
</dbReference>
<dbReference type="Proteomes" id="UP000191024">
    <property type="component" value="Chromosome B"/>
</dbReference>
<dbReference type="PANTHER" id="PTHR10366">
    <property type="entry name" value="NAD DEPENDENT EPIMERASE/DEHYDRATASE"/>
    <property type="match status" value="1"/>
</dbReference>
<keyword evidence="5" id="KW-1185">Reference proteome</keyword>
<sequence>MDEKVIVTGASGFVASHIVNILLSERFHVIGTVRSKEKAEKLLYAFEHYYPYATLEVEIVPDIGVNGAFDALFKKHPDTQHVIHTACPVSLGEGVTLEQSYLIPAVHGTRNILEATQRLGKNVKHVVITSSFVAVNNKSRANDPDFINFEESWNPITWENAQEDSREAYAAAKKLAEQYAWDFYEKNKDELPWTLTSINPPLVFGPQIFEWGLDRNQLNFSAEMINSALKLPPDFEGPFDFPNGLCSDVRDVALVHMLPLRNGNLAGQRLIPICGTGLRGKNYEDGKWNLQRILEVIHKNFPELKGKVPVGKLQNNKQYLDKVTNYNNDITCRLTGIEFKHFETTVRDTVKQILEYNSSRSKT</sequence>
<dbReference type="InterPro" id="IPR036291">
    <property type="entry name" value="NAD(P)-bd_dom_sf"/>
</dbReference>